<dbReference type="InterPro" id="IPR000515">
    <property type="entry name" value="MetI-like"/>
</dbReference>
<evidence type="ECO:0000256" key="1">
    <source>
        <dbReference type="ARBA" id="ARBA00004651"/>
    </source>
</evidence>
<keyword evidence="4" id="KW-1003">Cell membrane</keyword>
<feature type="transmembrane region" description="Helical" evidence="8">
    <location>
        <begin position="152"/>
        <end position="173"/>
    </location>
</feature>
<dbReference type="Pfam" id="PF00528">
    <property type="entry name" value="BPD_transp_1"/>
    <property type="match status" value="1"/>
</dbReference>
<evidence type="ECO:0000256" key="4">
    <source>
        <dbReference type="ARBA" id="ARBA00022475"/>
    </source>
</evidence>
<evidence type="ECO:0000259" key="9">
    <source>
        <dbReference type="PROSITE" id="PS50928"/>
    </source>
</evidence>
<keyword evidence="7 8" id="KW-0472">Membrane</keyword>
<keyword evidence="3 8" id="KW-0813">Transport</keyword>
<sequence>MKERNLFHTVTIAVIVLWLLLFALIPNIIMFVVSFLEYDSQSFVKAVFTLENYKRFFSGAYLTIFLNSFKIAAVATFLCLIIGYPFAYILARSKSKYKGLLALLVVIPYWTSALIRTYAISYMLAANGLINTILLKLGIISSPLSLLYTEGAIVFGFVYTLLPFMILPLYATIEKFDFRYIEAAQDLGASKLKTFYHIILPLTSPGIIAGTVLVFLPALGLFYIPSLLGGGKNLMVSNIIQEQFTSNVVQNWPLGSAASVLITVIMGIMIWAYYKSSKSFRTKVL</sequence>
<comment type="similarity">
    <text evidence="2">Belongs to the binding-protein-dependent transport system permease family. CysTW subfamily.</text>
</comment>
<evidence type="ECO:0000256" key="3">
    <source>
        <dbReference type="ARBA" id="ARBA00022448"/>
    </source>
</evidence>
<dbReference type="PANTHER" id="PTHR42929">
    <property type="entry name" value="INNER MEMBRANE ABC TRANSPORTER PERMEASE PROTEIN YDCU-RELATED-RELATED"/>
    <property type="match status" value="1"/>
</dbReference>
<evidence type="ECO:0000256" key="7">
    <source>
        <dbReference type="ARBA" id="ARBA00023136"/>
    </source>
</evidence>
<feature type="transmembrane region" description="Helical" evidence="8">
    <location>
        <begin position="12"/>
        <end position="36"/>
    </location>
</feature>
<evidence type="ECO:0000256" key="8">
    <source>
        <dbReference type="RuleBase" id="RU363032"/>
    </source>
</evidence>
<dbReference type="PROSITE" id="PS50928">
    <property type="entry name" value="ABC_TM1"/>
    <property type="match status" value="1"/>
</dbReference>
<comment type="subcellular location">
    <subcellularLocation>
        <location evidence="1 8">Cell membrane</location>
        <topology evidence="1 8">Multi-pass membrane protein</topology>
    </subcellularLocation>
</comment>
<gene>
    <name evidence="10" type="primary">potB</name>
    <name evidence="10" type="ORF">H9804_00375</name>
</gene>
<keyword evidence="6 8" id="KW-1133">Transmembrane helix</keyword>
<feature type="transmembrane region" description="Helical" evidence="8">
    <location>
        <begin position="99"/>
        <end position="119"/>
    </location>
</feature>
<keyword evidence="5 8" id="KW-0812">Transmembrane</keyword>
<dbReference type="EMBL" id="DXAQ01000005">
    <property type="protein sequence ID" value="HIZ88375.1"/>
    <property type="molecule type" value="Genomic_DNA"/>
</dbReference>
<dbReference type="PANTHER" id="PTHR42929:SF1">
    <property type="entry name" value="INNER MEMBRANE ABC TRANSPORTER PERMEASE PROTEIN YDCU-RELATED"/>
    <property type="match status" value="1"/>
</dbReference>
<dbReference type="GO" id="GO:0005886">
    <property type="term" value="C:plasma membrane"/>
    <property type="evidence" value="ECO:0007669"/>
    <property type="project" value="UniProtKB-SubCell"/>
</dbReference>
<dbReference type="GO" id="GO:0055085">
    <property type="term" value="P:transmembrane transport"/>
    <property type="evidence" value="ECO:0007669"/>
    <property type="project" value="InterPro"/>
</dbReference>
<organism evidence="10 11">
    <name type="scientific">Candidatus Mucispirillum faecigallinarum</name>
    <dbReference type="NCBI Taxonomy" id="2838699"/>
    <lineage>
        <taxon>Bacteria</taxon>
        <taxon>Pseudomonadati</taxon>
        <taxon>Deferribacterota</taxon>
        <taxon>Deferribacteres</taxon>
        <taxon>Deferribacterales</taxon>
        <taxon>Mucispirillaceae</taxon>
        <taxon>Mucispirillum</taxon>
    </lineage>
</organism>
<feature type="transmembrane region" description="Helical" evidence="8">
    <location>
        <begin position="194"/>
        <end position="224"/>
    </location>
</feature>
<dbReference type="AlphaFoldDB" id="A0A9D2GTC5"/>
<dbReference type="InterPro" id="IPR035906">
    <property type="entry name" value="MetI-like_sf"/>
</dbReference>
<dbReference type="Gene3D" id="1.10.3720.10">
    <property type="entry name" value="MetI-like"/>
    <property type="match status" value="1"/>
</dbReference>
<evidence type="ECO:0000313" key="11">
    <source>
        <dbReference type="Proteomes" id="UP000824176"/>
    </source>
</evidence>
<comment type="caution">
    <text evidence="10">The sequence shown here is derived from an EMBL/GenBank/DDBJ whole genome shotgun (WGS) entry which is preliminary data.</text>
</comment>
<evidence type="ECO:0000256" key="6">
    <source>
        <dbReference type="ARBA" id="ARBA00022989"/>
    </source>
</evidence>
<evidence type="ECO:0000313" key="10">
    <source>
        <dbReference type="EMBL" id="HIZ88375.1"/>
    </source>
</evidence>
<feature type="domain" description="ABC transmembrane type-1" evidence="9">
    <location>
        <begin position="65"/>
        <end position="273"/>
    </location>
</feature>
<feature type="transmembrane region" description="Helical" evidence="8">
    <location>
        <begin position="56"/>
        <end position="87"/>
    </location>
</feature>
<dbReference type="SUPFAM" id="SSF161098">
    <property type="entry name" value="MetI-like"/>
    <property type="match status" value="1"/>
</dbReference>
<name>A0A9D2GTC5_9BACT</name>
<evidence type="ECO:0000256" key="5">
    <source>
        <dbReference type="ARBA" id="ARBA00022692"/>
    </source>
</evidence>
<reference evidence="10" key="2">
    <citation type="submission" date="2021-04" db="EMBL/GenBank/DDBJ databases">
        <authorList>
            <person name="Gilroy R."/>
        </authorList>
    </citation>
    <scope>NUCLEOTIDE SEQUENCE</scope>
    <source>
        <strain evidence="10">ChiW4-1371</strain>
    </source>
</reference>
<feature type="transmembrane region" description="Helical" evidence="8">
    <location>
        <begin position="254"/>
        <end position="274"/>
    </location>
</feature>
<dbReference type="CDD" id="cd06261">
    <property type="entry name" value="TM_PBP2"/>
    <property type="match status" value="1"/>
</dbReference>
<reference evidence="10" key="1">
    <citation type="journal article" date="2021" name="PeerJ">
        <title>Extensive microbial diversity within the chicken gut microbiome revealed by metagenomics and culture.</title>
        <authorList>
            <person name="Gilroy R."/>
            <person name="Ravi A."/>
            <person name="Getino M."/>
            <person name="Pursley I."/>
            <person name="Horton D.L."/>
            <person name="Alikhan N.F."/>
            <person name="Baker D."/>
            <person name="Gharbi K."/>
            <person name="Hall N."/>
            <person name="Watson M."/>
            <person name="Adriaenssens E.M."/>
            <person name="Foster-Nyarko E."/>
            <person name="Jarju S."/>
            <person name="Secka A."/>
            <person name="Antonio M."/>
            <person name="Oren A."/>
            <person name="Chaudhuri R.R."/>
            <person name="La Ragione R."/>
            <person name="Hildebrand F."/>
            <person name="Pallen M.J."/>
        </authorList>
    </citation>
    <scope>NUCLEOTIDE SEQUENCE</scope>
    <source>
        <strain evidence="10">ChiW4-1371</strain>
    </source>
</reference>
<dbReference type="NCBIfam" id="NF007044">
    <property type="entry name" value="PRK09497.1"/>
    <property type="match status" value="1"/>
</dbReference>
<accession>A0A9D2GTC5</accession>
<evidence type="ECO:0000256" key="2">
    <source>
        <dbReference type="ARBA" id="ARBA00007069"/>
    </source>
</evidence>
<proteinExistence type="inferred from homology"/>
<protein>
    <submittedName>
        <fullName evidence="10">Spermidine/putrescine ABC transporter permease PotB</fullName>
    </submittedName>
</protein>
<dbReference type="Proteomes" id="UP000824176">
    <property type="component" value="Unassembled WGS sequence"/>
</dbReference>